<keyword evidence="2" id="KW-1185">Reference proteome</keyword>
<dbReference type="Pfam" id="PF13489">
    <property type="entry name" value="Methyltransf_23"/>
    <property type="match status" value="1"/>
</dbReference>
<name>A0A317XJL2_9BASI</name>
<dbReference type="AlphaFoldDB" id="A0A317XJL2"/>
<dbReference type="InterPro" id="IPR052356">
    <property type="entry name" value="Thiol_S-MT"/>
</dbReference>
<evidence type="ECO:0008006" key="3">
    <source>
        <dbReference type="Google" id="ProtNLM"/>
    </source>
</evidence>
<evidence type="ECO:0000313" key="2">
    <source>
        <dbReference type="Proteomes" id="UP000246740"/>
    </source>
</evidence>
<protein>
    <recommendedName>
        <fullName evidence="3">S-adenosyl-L-methionine-dependent methyltransferase</fullName>
    </recommendedName>
</protein>
<organism evidence="1 2">
    <name type="scientific">Testicularia cyperi</name>
    <dbReference type="NCBI Taxonomy" id="1882483"/>
    <lineage>
        <taxon>Eukaryota</taxon>
        <taxon>Fungi</taxon>
        <taxon>Dikarya</taxon>
        <taxon>Basidiomycota</taxon>
        <taxon>Ustilaginomycotina</taxon>
        <taxon>Ustilaginomycetes</taxon>
        <taxon>Ustilaginales</taxon>
        <taxon>Anthracoideaceae</taxon>
        <taxon>Testicularia</taxon>
    </lineage>
</organism>
<dbReference type="STRING" id="1882483.A0A317XJL2"/>
<dbReference type="CDD" id="cd02440">
    <property type="entry name" value="AdoMet_MTases"/>
    <property type="match status" value="1"/>
</dbReference>
<accession>A0A317XJL2</accession>
<dbReference type="PANTHER" id="PTHR45036:SF1">
    <property type="entry name" value="METHYLTRANSFERASE LIKE 7A"/>
    <property type="match status" value="1"/>
</dbReference>
<dbReference type="PANTHER" id="PTHR45036">
    <property type="entry name" value="METHYLTRANSFERASE LIKE 7B"/>
    <property type="match status" value="1"/>
</dbReference>
<dbReference type="OrthoDB" id="540004at2759"/>
<dbReference type="EMBL" id="KZ819199">
    <property type="protein sequence ID" value="PWY98271.1"/>
    <property type="molecule type" value="Genomic_DNA"/>
</dbReference>
<dbReference type="InterPro" id="IPR029063">
    <property type="entry name" value="SAM-dependent_MTases_sf"/>
</dbReference>
<dbReference type="InParanoid" id="A0A317XJL2"/>
<dbReference type="Gene3D" id="3.40.50.150">
    <property type="entry name" value="Vaccinia Virus protein VP39"/>
    <property type="match status" value="1"/>
</dbReference>
<evidence type="ECO:0000313" key="1">
    <source>
        <dbReference type="EMBL" id="PWY98271.1"/>
    </source>
</evidence>
<reference evidence="1 2" key="1">
    <citation type="journal article" date="2018" name="Mol. Biol. Evol.">
        <title>Broad Genomic Sampling Reveals a Smut Pathogenic Ancestry of the Fungal Clade Ustilaginomycotina.</title>
        <authorList>
            <person name="Kijpornyongpan T."/>
            <person name="Mondo S.J."/>
            <person name="Barry K."/>
            <person name="Sandor L."/>
            <person name="Lee J."/>
            <person name="Lipzen A."/>
            <person name="Pangilinan J."/>
            <person name="LaButti K."/>
            <person name="Hainaut M."/>
            <person name="Henrissat B."/>
            <person name="Grigoriev I.V."/>
            <person name="Spatafora J.W."/>
            <person name="Aime M.C."/>
        </authorList>
    </citation>
    <scope>NUCLEOTIDE SEQUENCE [LARGE SCALE GENOMIC DNA]</scope>
    <source>
        <strain evidence="1 2">MCA 3645</strain>
    </source>
</reference>
<dbReference type="SUPFAM" id="SSF53335">
    <property type="entry name" value="S-adenosyl-L-methionine-dependent methyltransferases"/>
    <property type="match status" value="1"/>
</dbReference>
<sequence length="279" mass="30585">MGRSALPGDLQSAPARPAGPLDIAKSLLEPIMINAMLLFNGLPGAVCDQIRHPNPINLINPFHWQSLILTHGFAPILSTSNLIYSNIKRPVLQQAYGKTLEVGAGSGENIAYYNPQKIERLVCMEPYAPLRVQLEKSLDAAGLVHKTTVVPLGLELSSRPQLLAAGLEPGSFDTIVLVQVLCSVQSPKDHLEFLQSLLKPGGQILLFEHIASKHQPARLLQNIWTPFWRSAFGGCELNRDSADWVRNLGGWEYVDIKRPAVETTASLLPHAVARFVKAK</sequence>
<gene>
    <name evidence="1" type="ORF">BCV70DRAFT_202052</name>
</gene>
<proteinExistence type="predicted"/>
<dbReference type="Proteomes" id="UP000246740">
    <property type="component" value="Unassembled WGS sequence"/>
</dbReference>